<comment type="caution">
    <text evidence="1">The sequence shown here is derived from an EMBL/GenBank/DDBJ whole genome shotgun (WGS) entry which is preliminary data.</text>
</comment>
<dbReference type="RefSeq" id="WP_080134575.1">
    <property type="nucleotide sequence ID" value="NZ_LWIG01000007.1"/>
</dbReference>
<gene>
    <name evidence="1" type="ORF">FBZ95_104183</name>
</gene>
<evidence type="ECO:0000313" key="2">
    <source>
        <dbReference type="Proteomes" id="UP000315914"/>
    </source>
</evidence>
<dbReference type="EMBL" id="VITW01000004">
    <property type="protein sequence ID" value="TWB76003.1"/>
    <property type="molecule type" value="Genomic_DNA"/>
</dbReference>
<dbReference type="Proteomes" id="UP000315914">
    <property type="component" value="Unassembled WGS sequence"/>
</dbReference>
<accession>A0A560JY17</accession>
<reference evidence="1 2" key="1">
    <citation type="submission" date="2019-06" db="EMBL/GenBank/DDBJ databases">
        <title>Genomic Encyclopedia of Type Strains, Phase IV (KMG-V): Genome sequencing to study the core and pangenomes of soil and plant-associated prokaryotes.</title>
        <authorList>
            <person name="Whitman W."/>
        </authorList>
    </citation>
    <scope>NUCLEOTIDE SEQUENCE [LARGE SCALE GENOMIC DNA]</scope>
    <source>
        <strain evidence="1 2">BR 10556</strain>
    </source>
</reference>
<dbReference type="OrthoDB" id="7931649at2"/>
<sequence length="158" mass="17279">MPAAFFETKPRAFNPVSASGLTPEALDSANEALKELIDWRNDIVEINRNKGERVLDHMAVATKALGWPGQVVDAARSQLKSVVELQVKTLDVTMEAWEEELKSPSPTASSSQILSKLNSLSSFPGMSSSANPIEVWIKLMGPWQRAWVEIFGALGKGQ</sequence>
<keyword evidence="2" id="KW-1185">Reference proteome</keyword>
<organism evidence="1 2">
    <name type="scientific">Bradyrhizobium sacchari</name>
    <dbReference type="NCBI Taxonomy" id="1399419"/>
    <lineage>
        <taxon>Bacteria</taxon>
        <taxon>Pseudomonadati</taxon>
        <taxon>Pseudomonadota</taxon>
        <taxon>Alphaproteobacteria</taxon>
        <taxon>Hyphomicrobiales</taxon>
        <taxon>Nitrobacteraceae</taxon>
        <taxon>Bradyrhizobium</taxon>
    </lineage>
</organism>
<name>A0A560JY17_9BRAD</name>
<proteinExistence type="predicted"/>
<protein>
    <submittedName>
        <fullName evidence="1">Uncharacterized protein</fullName>
    </submittedName>
</protein>
<dbReference type="AlphaFoldDB" id="A0A560JY17"/>
<dbReference type="STRING" id="1399419.A5906_25700"/>
<evidence type="ECO:0000313" key="1">
    <source>
        <dbReference type="EMBL" id="TWB76003.1"/>
    </source>
</evidence>